<dbReference type="Proteomes" id="UP000562045">
    <property type="component" value="Unassembled WGS sequence"/>
</dbReference>
<protein>
    <submittedName>
        <fullName evidence="1">Uncharacterized protein</fullName>
    </submittedName>
</protein>
<reference evidence="1 2" key="1">
    <citation type="submission" date="2020-07" db="EMBL/GenBank/DDBJ databases">
        <title>Sequencing the genomes of 1000 actinobacteria strains.</title>
        <authorList>
            <person name="Klenk H.-P."/>
        </authorList>
    </citation>
    <scope>NUCLEOTIDE SEQUENCE [LARGE SCALE GENOMIC DNA]</scope>
    <source>
        <strain evidence="1 2">DSM 15131</strain>
    </source>
</reference>
<dbReference type="EMBL" id="JACBZM010000001">
    <property type="protein sequence ID" value="NYI47666.1"/>
    <property type="molecule type" value="Genomic_DNA"/>
</dbReference>
<dbReference type="Gene3D" id="3.40.50.300">
    <property type="entry name" value="P-loop containing nucleotide triphosphate hydrolases"/>
    <property type="match status" value="1"/>
</dbReference>
<sequence length="477" mass="49608">MTTGRPSGRSVRVLVLASAVGVVCALGALAGGAWALLADRQHVATSTIMLHPLEGNAYSPGGRGDDLVNLETEAQVLRSDAVARAVLERLDAPGTAAALLSSVSVAVPPNTQLLEITVTAADEATAVARATAFAEVYLEFRRARTESSIFGRTSRIEELVEVREDERKAALARLAKLSSSAPERRLVEQQVQEIVVQIGSLRAQLATAQAIGLDPGQVVTPGHVVEPGPLASPVVMAMAGGVAGLALCLTVAAARSGRRAATMIRDLDDLADAGVVPLGAVSEPVRSKDDVIARIRSAVLHGGPDRPLVVAVAPLSTGRSATFEPLVASLTRARYEVVAVDLENEADRTALVELVLAQAAASDVLVEVAEFRSRLQPVEAEHATSGFADLMASAQMRTCLEELAKRADLVVVSSPPLATPVGRAILHASRTVVMEVAPGESTRVELADVQAEIDRQGGDLCGAVAVRTRQGGKAGHA</sequence>
<name>A0A7Y9ZQ21_9ACTN</name>
<accession>A0A7Y9ZQ21</accession>
<dbReference type="InterPro" id="IPR027417">
    <property type="entry name" value="P-loop_NTPase"/>
</dbReference>
<dbReference type="SUPFAM" id="SSF52540">
    <property type="entry name" value="P-loop containing nucleoside triphosphate hydrolases"/>
    <property type="match status" value="1"/>
</dbReference>
<dbReference type="AlphaFoldDB" id="A0A7Y9ZQ21"/>
<evidence type="ECO:0000313" key="2">
    <source>
        <dbReference type="Proteomes" id="UP000562045"/>
    </source>
</evidence>
<dbReference type="PANTHER" id="PTHR32309">
    <property type="entry name" value="TYROSINE-PROTEIN KINASE"/>
    <property type="match status" value="1"/>
</dbReference>
<proteinExistence type="predicted"/>
<dbReference type="RefSeq" id="WP_179651718.1">
    <property type="nucleotide sequence ID" value="NZ_JACBZM010000001.1"/>
</dbReference>
<dbReference type="InterPro" id="IPR050445">
    <property type="entry name" value="Bact_polysacc_biosynth/exp"/>
</dbReference>
<comment type="caution">
    <text evidence="1">The sequence shown here is derived from an EMBL/GenBank/DDBJ whole genome shotgun (WGS) entry which is preliminary data.</text>
</comment>
<dbReference type="PANTHER" id="PTHR32309:SF31">
    <property type="entry name" value="CAPSULAR EXOPOLYSACCHARIDE FAMILY"/>
    <property type="match status" value="1"/>
</dbReference>
<evidence type="ECO:0000313" key="1">
    <source>
        <dbReference type="EMBL" id="NYI47666.1"/>
    </source>
</evidence>
<gene>
    <name evidence="1" type="ORF">BJ993_004746</name>
</gene>
<organism evidence="1 2">
    <name type="scientific">Nocardioides aromaticivorans</name>
    <dbReference type="NCBI Taxonomy" id="200618"/>
    <lineage>
        <taxon>Bacteria</taxon>
        <taxon>Bacillati</taxon>
        <taxon>Actinomycetota</taxon>
        <taxon>Actinomycetes</taxon>
        <taxon>Propionibacteriales</taxon>
        <taxon>Nocardioidaceae</taxon>
        <taxon>Nocardioides</taxon>
    </lineage>
</organism>